<organism evidence="1 2">
    <name type="scientific">Bradyrhizobium guangdongense</name>
    <dbReference type="NCBI Taxonomy" id="1325090"/>
    <lineage>
        <taxon>Bacteria</taxon>
        <taxon>Pseudomonadati</taxon>
        <taxon>Pseudomonadota</taxon>
        <taxon>Alphaproteobacteria</taxon>
        <taxon>Hyphomicrobiales</taxon>
        <taxon>Nitrobacteraceae</taxon>
        <taxon>Bradyrhizobium</taxon>
    </lineage>
</organism>
<dbReference type="RefSeq" id="WP_308421644.1">
    <property type="nucleotide sequence ID" value="NZ_BMHC01000002.1"/>
</dbReference>
<sequence>MTSQAGVVTDADLANFFAASSGIVMPYDTTPISITVSLLYVDPSSGQVRVEWSKGYNTAAIPTGTPVPIPGGLISRGSNNQVLANQYLIYSHVSYLYTNATLVVLRSGVNLTDDSYTRPRQKSCVFYPSIPQTNICPTA</sequence>
<name>A0AA87W1I0_9BRAD</name>
<evidence type="ECO:0000313" key="2">
    <source>
        <dbReference type="Proteomes" id="UP000625079"/>
    </source>
</evidence>
<proteinExistence type="predicted"/>
<reference evidence="1" key="1">
    <citation type="journal article" date="2014" name="Int. J. Syst. Evol. Microbiol.">
        <title>Complete genome sequence of Corynebacterium casei LMG S-19264T (=DSM 44701T), isolated from a smear-ripened cheese.</title>
        <authorList>
            <consortium name="US DOE Joint Genome Institute (JGI-PGF)"/>
            <person name="Walter F."/>
            <person name="Albersmeier A."/>
            <person name="Kalinowski J."/>
            <person name="Ruckert C."/>
        </authorList>
    </citation>
    <scope>NUCLEOTIDE SEQUENCE</scope>
    <source>
        <strain evidence="1">CGMCC 1.15034</strain>
    </source>
</reference>
<comment type="caution">
    <text evidence="1">The sequence shown here is derived from an EMBL/GenBank/DDBJ whole genome shotgun (WGS) entry which is preliminary data.</text>
</comment>
<dbReference type="Proteomes" id="UP000625079">
    <property type="component" value="Unassembled WGS sequence"/>
</dbReference>
<evidence type="ECO:0008006" key="3">
    <source>
        <dbReference type="Google" id="ProtNLM"/>
    </source>
</evidence>
<dbReference type="EMBL" id="BMHC01000002">
    <property type="protein sequence ID" value="GGI21258.1"/>
    <property type="molecule type" value="Genomic_DNA"/>
</dbReference>
<reference evidence="1" key="2">
    <citation type="submission" date="2022-12" db="EMBL/GenBank/DDBJ databases">
        <authorList>
            <person name="Sun Q."/>
            <person name="Zhou Y."/>
        </authorList>
    </citation>
    <scope>NUCLEOTIDE SEQUENCE</scope>
    <source>
        <strain evidence="1">CGMCC 1.15034</strain>
    </source>
</reference>
<protein>
    <recommendedName>
        <fullName evidence="3">Pilus assembly protein</fullName>
    </recommendedName>
</protein>
<accession>A0AA87W1I0</accession>
<gene>
    <name evidence="1" type="ORF">GCM10010987_13420</name>
</gene>
<evidence type="ECO:0000313" key="1">
    <source>
        <dbReference type="EMBL" id="GGI21258.1"/>
    </source>
</evidence>
<dbReference type="AlphaFoldDB" id="A0AA87W1I0"/>